<name>A0A0A9BDF2_ARUDO</name>
<protein>
    <submittedName>
        <fullName evidence="1">Uncharacterized protein</fullName>
    </submittedName>
</protein>
<sequence length="44" mass="5363">MNNMTSRAVFSIFMCFTIFHRNTVRQWNHRYFSNYSTLCSIYSS</sequence>
<reference evidence="1" key="1">
    <citation type="submission" date="2014-09" db="EMBL/GenBank/DDBJ databases">
        <authorList>
            <person name="Magalhaes I.L.F."/>
            <person name="Oliveira U."/>
            <person name="Santos F.R."/>
            <person name="Vidigal T.H.D.A."/>
            <person name="Brescovit A.D."/>
            <person name="Santos A.J."/>
        </authorList>
    </citation>
    <scope>NUCLEOTIDE SEQUENCE</scope>
    <source>
        <tissue evidence="1">Shoot tissue taken approximately 20 cm above the soil surface</tissue>
    </source>
</reference>
<organism evidence="1">
    <name type="scientific">Arundo donax</name>
    <name type="common">Giant reed</name>
    <name type="synonym">Donax arundinaceus</name>
    <dbReference type="NCBI Taxonomy" id="35708"/>
    <lineage>
        <taxon>Eukaryota</taxon>
        <taxon>Viridiplantae</taxon>
        <taxon>Streptophyta</taxon>
        <taxon>Embryophyta</taxon>
        <taxon>Tracheophyta</taxon>
        <taxon>Spermatophyta</taxon>
        <taxon>Magnoliopsida</taxon>
        <taxon>Liliopsida</taxon>
        <taxon>Poales</taxon>
        <taxon>Poaceae</taxon>
        <taxon>PACMAD clade</taxon>
        <taxon>Arundinoideae</taxon>
        <taxon>Arundineae</taxon>
        <taxon>Arundo</taxon>
    </lineage>
</organism>
<dbReference type="AlphaFoldDB" id="A0A0A9BDF2"/>
<reference evidence="1" key="2">
    <citation type="journal article" date="2015" name="Data Brief">
        <title>Shoot transcriptome of the giant reed, Arundo donax.</title>
        <authorList>
            <person name="Barrero R.A."/>
            <person name="Guerrero F.D."/>
            <person name="Moolhuijzen P."/>
            <person name="Goolsby J.A."/>
            <person name="Tidwell J."/>
            <person name="Bellgard S.E."/>
            <person name="Bellgard M.I."/>
        </authorList>
    </citation>
    <scope>NUCLEOTIDE SEQUENCE</scope>
    <source>
        <tissue evidence="1">Shoot tissue taken approximately 20 cm above the soil surface</tissue>
    </source>
</reference>
<dbReference type="EMBL" id="GBRH01236524">
    <property type="protein sequence ID" value="JAD61371.1"/>
    <property type="molecule type" value="Transcribed_RNA"/>
</dbReference>
<accession>A0A0A9BDF2</accession>
<evidence type="ECO:0000313" key="1">
    <source>
        <dbReference type="EMBL" id="JAD61371.1"/>
    </source>
</evidence>
<proteinExistence type="predicted"/>